<protein>
    <submittedName>
        <fullName evidence="2">Uncharacterized protein</fullName>
    </submittedName>
</protein>
<sequence>MLKFSQNKPGWKGEKTMPESSYLKPSVRSCPLRGGCIQQQEWKDVGQRAAGTEKAMAVKHVDQVTSEKAPWKEVGQRAARTEKASTNLWIRTLKYRNLLHFVRTVTEAEGKGADAMEWIRGATLAGGSAATLPVDHQASFKSQRFSLVKERLGGAQTVAFESKGVGSIPDEQPRNEAGVSPKGGSHVHSIEVNNTGMAQLRHDS</sequence>
<comment type="caution">
    <text evidence="2">The sequence shown here is derived from an EMBL/GenBank/DDBJ whole genome shotgun (WGS) entry which is preliminary data.</text>
</comment>
<accession>A0AAV4DMF2</accession>
<dbReference type="AlphaFoldDB" id="A0AAV4DMF2"/>
<organism evidence="2 3">
    <name type="scientific">Plakobranchus ocellatus</name>
    <dbReference type="NCBI Taxonomy" id="259542"/>
    <lineage>
        <taxon>Eukaryota</taxon>
        <taxon>Metazoa</taxon>
        <taxon>Spiralia</taxon>
        <taxon>Lophotrochozoa</taxon>
        <taxon>Mollusca</taxon>
        <taxon>Gastropoda</taxon>
        <taxon>Heterobranchia</taxon>
        <taxon>Euthyneura</taxon>
        <taxon>Panpulmonata</taxon>
        <taxon>Sacoglossa</taxon>
        <taxon>Placobranchoidea</taxon>
        <taxon>Plakobranchidae</taxon>
        <taxon>Plakobranchus</taxon>
    </lineage>
</organism>
<feature type="region of interest" description="Disordered" evidence="1">
    <location>
        <begin position="164"/>
        <end position="204"/>
    </location>
</feature>
<proteinExistence type="predicted"/>
<feature type="region of interest" description="Disordered" evidence="1">
    <location>
        <begin position="1"/>
        <end position="22"/>
    </location>
</feature>
<keyword evidence="3" id="KW-1185">Reference proteome</keyword>
<dbReference type="EMBL" id="BLXT01008026">
    <property type="protein sequence ID" value="GFO45248.1"/>
    <property type="molecule type" value="Genomic_DNA"/>
</dbReference>
<evidence type="ECO:0000313" key="3">
    <source>
        <dbReference type="Proteomes" id="UP000735302"/>
    </source>
</evidence>
<reference evidence="2 3" key="1">
    <citation type="journal article" date="2021" name="Elife">
        <title>Chloroplast acquisition without the gene transfer in kleptoplastic sea slugs, Plakobranchus ocellatus.</title>
        <authorList>
            <person name="Maeda T."/>
            <person name="Takahashi S."/>
            <person name="Yoshida T."/>
            <person name="Shimamura S."/>
            <person name="Takaki Y."/>
            <person name="Nagai Y."/>
            <person name="Toyoda A."/>
            <person name="Suzuki Y."/>
            <person name="Arimoto A."/>
            <person name="Ishii H."/>
            <person name="Satoh N."/>
            <person name="Nishiyama T."/>
            <person name="Hasebe M."/>
            <person name="Maruyama T."/>
            <person name="Minagawa J."/>
            <person name="Obokata J."/>
            <person name="Shigenobu S."/>
        </authorList>
    </citation>
    <scope>NUCLEOTIDE SEQUENCE [LARGE SCALE GENOMIC DNA]</scope>
</reference>
<evidence type="ECO:0000256" key="1">
    <source>
        <dbReference type="SAM" id="MobiDB-lite"/>
    </source>
</evidence>
<gene>
    <name evidence="2" type="ORF">PoB_007175300</name>
</gene>
<name>A0AAV4DMF2_9GAST</name>
<evidence type="ECO:0000313" key="2">
    <source>
        <dbReference type="EMBL" id="GFO45248.1"/>
    </source>
</evidence>
<dbReference type="Proteomes" id="UP000735302">
    <property type="component" value="Unassembled WGS sequence"/>
</dbReference>